<protein>
    <submittedName>
        <fullName evidence="6">NTE family protein</fullName>
    </submittedName>
</protein>
<evidence type="ECO:0000256" key="2">
    <source>
        <dbReference type="ARBA" id="ARBA00022963"/>
    </source>
</evidence>
<dbReference type="InterPro" id="IPR002641">
    <property type="entry name" value="PNPLA_dom"/>
</dbReference>
<dbReference type="InterPro" id="IPR016035">
    <property type="entry name" value="Acyl_Trfase/lysoPLipase"/>
</dbReference>
<dbReference type="CDD" id="cd07205">
    <property type="entry name" value="Pat_PNPLA6_PNPLA7_NTE1_like"/>
    <property type="match status" value="1"/>
</dbReference>
<keyword evidence="2 4" id="KW-0442">Lipid degradation</keyword>
<feature type="domain" description="PNPLA" evidence="5">
    <location>
        <begin position="20"/>
        <end position="178"/>
    </location>
</feature>
<sequence length="267" mass="28836">MKETIEKLWNGKKSEKKIGLALGGGAALGAAHVGVLRALEKSEVEIDYIAGTSIGAMVGAFYAFGMPVDKIEDIALDIDWPDVSGLALSKMGLLTNNAMGEQLDKHLGDVKFNEANIPFAAVATDISNGEKVILKKGDVSDAVKASTCIPVLFEPVEIDGRLLVDGGLRESVPLSAILDMGADFKIGVDLNAYRNYERPENILDILNNTLEIALKHLANVNRNNIDLLIQPKLAQFSRSETENTAEMIERGFQAAEDSLKRKTGKVD</sequence>
<organism evidence="6 7">
    <name type="scientific">Fodinibius salinus</name>
    <dbReference type="NCBI Taxonomy" id="860790"/>
    <lineage>
        <taxon>Bacteria</taxon>
        <taxon>Pseudomonadati</taxon>
        <taxon>Balneolota</taxon>
        <taxon>Balneolia</taxon>
        <taxon>Balneolales</taxon>
        <taxon>Balneolaceae</taxon>
        <taxon>Fodinibius</taxon>
    </lineage>
</organism>
<evidence type="ECO:0000256" key="4">
    <source>
        <dbReference type="PROSITE-ProRule" id="PRU01161"/>
    </source>
</evidence>
<keyword evidence="3 4" id="KW-0443">Lipid metabolism</keyword>
<dbReference type="PANTHER" id="PTHR14226:SF76">
    <property type="entry name" value="NTE FAMILY PROTEIN RSSA"/>
    <property type="match status" value="1"/>
</dbReference>
<evidence type="ECO:0000313" key="7">
    <source>
        <dbReference type="Proteomes" id="UP000324595"/>
    </source>
</evidence>
<evidence type="ECO:0000259" key="5">
    <source>
        <dbReference type="PROSITE" id="PS51635"/>
    </source>
</evidence>
<evidence type="ECO:0000256" key="1">
    <source>
        <dbReference type="ARBA" id="ARBA00022801"/>
    </source>
</evidence>
<dbReference type="GO" id="GO:0016042">
    <property type="term" value="P:lipid catabolic process"/>
    <property type="evidence" value="ECO:0007669"/>
    <property type="project" value="UniProtKB-UniRule"/>
</dbReference>
<feature type="short sequence motif" description="DGA/G" evidence="4">
    <location>
        <begin position="165"/>
        <end position="167"/>
    </location>
</feature>
<dbReference type="PROSITE" id="PS51635">
    <property type="entry name" value="PNPLA"/>
    <property type="match status" value="1"/>
</dbReference>
<comment type="caution">
    <text evidence="6">The sequence shown here is derived from an EMBL/GenBank/DDBJ whole genome shotgun (WGS) entry which is preliminary data.</text>
</comment>
<dbReference type="RefSeq" id="WP_148898485.1">
    <property type="nucleotide sequence ID" value="NZ_VNHY01000002.1"/>
</dbReference>
<reference evidence="6 7" key="1">
    <citation type="submission" date="2019-07" db="EMBL/GenBank/DDBJ databases">
        <title>Genomic Encyclopedia of Archaeal and Bacterial Type Strains, Phase II (KMG-II): from individual species to whole genera.</title>
        <authorList>
            <person name="Goeker M."/>
        </authorList>
    </citation>
    <scope>NUCLEOTIDE SEQUENCE [LARGE SCALE GENOMIC DNA]</scope>
    <source>
        <strain evidence="6 7">DSM 21935</strain>
    </source>
</reference>
<dbReference type="OrthoDB" id="9770965at2"/>
<dbReference type="Proteomes" id="UP000324595">
    <property type="component" value="Unassembled WGS sequence"/>
</dbReference>
<dbReference type="Gene3D" id="3.40.1090.10">
    <property type="entry name" value="Cytosolic phospholipase A2 catalytic domain"/>
    <property type="match status" value="2"/>
</dbReference>
<accession>A0A5D3YKD2</accession>
<dbReference type="GO" id="GO:0016787">
    <property type="term" value="F:hydrolase activity"/>
    <property type="evidence" value="ECO:0007669"/>
    <property type="project" value="UniProtKB-UniRule"/>
</dbReference>
<dbReference type="EMBL" id="VNHY01000002">
    <property type="protein sequence ID" value="TYP93416.1"/>
    <property type="molecule type" value="Genomic_DNA"/>
</dbReference>
<dbReference type="InterPro" id="IPR050301">
    <property type="entry name" value="NTE"/>
</dbReference>
<keyword evidence="7" id="KW-1185">Reference proteome</keyword>
<name>A0A5D3YKD2_9BACT</name>
<proteinExistence type="predicted"/>
<feature type="short sequence motif" description="GXSXG" evidence="4">
    <location>
        <begin position="51"/>
        <end position="55"/>
    </location>
</feature>
<comment type="caution">
    <text evidence="4">Lacks conserved residue(s) required for the propagation of feature annotation.</text>
</comment>
<dbReference type="Pfam" id="PF01734">
    <property type="entry name" value="Patatin"/>
    <property type="match status" value="1"/>
</dbReference>
<gene>
    <name evidence="6" type="ORF">LX73_1120</name>
</gene>
<evidence type="ECO:0000313" key="6">
    <source>
        <dbReference type="EMBL" id="TYP93416.1"/>
    </source>
</evidence>
<dbReference type="SUPFAM" id="SSF52151">
    <property type="entry name" value="FabD/lysophospholipase-like"/>
    <property type="match status" value="1"/>
</dbReference>
<dbReference type="AlphaFoldDB" id="A0A5D3YKD2"/>
<feature type="active site" description="Nucleophile" evidence="4">
    <location>
        <position position="53"/>
    </location>
</feature>
<dbReference type="PANTHER" id="PTHR14226">
    <property type="entry name" value="NEUROPATHY TARGET ESTERASE/SWISS CHEESE D.MELANOGASTER"/>
    <property type="match status" value="1"/>
</dbReference>
<evidence type="ECO:0000256" key="3">
    <source>
        <dbReference type="ARBA" id="ARBA00023098"/>
    </source>
</evidence>
<feature type="active site" description="Proton acceptor" evidence="4">
    <location>
        <position position="165"/>
    </location>
</feature>
<keyword evidence="1 4" id="KW-0378">Hydrolase</keyword>